<keyword evidence="2" id="KW-1185">Reference proteome</keyword>
<gene>
    <name evidence="1" type="ORF">LTR69_000719</name>
</gene>
<dbReference type="CDD" id="cd10170">
    <property type="entry name" value="ASKHA_NBD_HSP70"/>
    <property type="match status" value="1"/>
</dbReference>
<evidence type="ECO:0000313" key="1">
    <source>
        <dbReference type="EMBL" id="KAK5068599.1"/>
    </source>
</evidence>
<dbReference type="InterPro" id="IPR043129">
    <property type="entry name" value="ATPase_NBD"/>
</dbReference>
<proteinExistence type="predicted"/>
<organism evidence="1 2">
    <name type="scientific">Exophiala sideris</name>
    <dbReference type="NCBI Taxonomy" id="1016849"/>
    <lineage>
        <taxon>Eukaryota</taxon>
        <taxon>Fungi</taxon>
        <taxon>Dikarya</taxon>
        <taxon>Ascomycota</taxon>
        <taxon>Pezizomycotina</taxon>
        <taxon>Eurotiomycetes</taxon>
        <taxon>Chaetothyriomycetidae</taxon>
        <taxon>Chaetothyriales</taxon>
        <taxon>Herpotrichiellaceae</taxon>
        <taxon>Exophiala</taxon>
    </lineage>
</organism>
<name>A0ABR0JS08_9EURO</name>
<accession>A0ABR0JS08</accession>
<dbReference type="PANTHER" id="PTHR42749:SF1">
    <property type="entry name" value="CELL SHAPE-DETERMINING PROTEIN MREB"/>
    <property type="match status" value="1"/>
</dbReference>
<comment type="caution">
    <text evidence="1">The sequence shown here is derived from an EMBL/GenBank/DDBJ whole genome shotgun (WGS) entry which is preliminary data.</text>
</comment>
<evidence type="ECO:0008006" key="3">
    <source>
        <dbReference type="Google" id="ProtNLM"/>
    </source>
</evidence>
<evidence type="ECO:0000313" key="2">
    <source>
        <dbReference type="Proteomes" id="UP001345691"/>
    </source>
</evidence>
<reference evidence="1 2" key="1">
    <citation type="submission" date="2023-08" db="EMBL/GenBank/DDBJ databases">
        <title>Black Yeasts Isolated from many extreme environments.</title>
        <authorList>
            <person name="Coleine C."/>
            <person name="Stajich J.E."/>
            <person name="Selbmann L."/>
        </authorList>
    </citation>
    <scope>NUCLEOTIDE SEQUENCE [LARGE SCALE GENOMIC DNA]</scope>
    <source>
        <strain evidence="1 2">CCFEE 6328</strain>
    </source>
</reference>
<dbReference type="Gene3D" id="3.30.420.40">
    <property type="match status" value="1"/>
</dbReference>
<dbReference type="PANTHER" id="PTHR42749">
    <property type="entry name" value="CELL SHAPE-DETERMINING PROTEIN MREB"/>
    <property type="match status" value="1"/>
</dbReference>
<dbReference type="Proteomes" id="UP001345691">
    <property type="component" value="Unassembled WGS sequence"/>
</dbReference>
<dbReference type="SUPFAM" id="SSF53067">
    <property type="entry name" value="Actin-like ATPase domain"/>
    <property type="match status" value="1"/>
</dbReference>
<sequence length="572" mass="63435">MASSVEDTEMTDAPIRQMQRLQIHELNDVLDRVGLANGDRLHIGIDFGTKSSSICYDRSSSPLRLLDCEAAANIIDDHNRSDRIATVAAFTEEHDTTTNTSWQLDFGARASRNTTSIGQKHIVKIEMMKLHLLCGQGGANHDPTTMHMLNDINEHHENVIRAICNDSSGVRCRVQDPLSQEYKVCNIRSVRCVIKEFLRYLLQSAKAHFASRHELQPAAVTTIFQEKAEVAISVPTNTLWTDSTMDRFQELLREAEFPEVTILVSEAKSAAFYHVFELSKTAGTDAAREIAEQITIIADIGGGTTDITCLGSYYATEDCDTISFGEIASGVGSLNGSEKLNTLFKQYLQQQLPGGISELVPGFHGSELQLSEVFATAFEVAKRNFDNTEASYDVAPRFATRLRLQKMGLEGSVVHGDRLTLDACIMQEIFDEWLAGIVSMLQEFMAEVTRGWTNTTPIVVGLTGWGSLPPYVLQFFNAHFSSQGVRVQMMETKTRPAVALGNYLQLVNQDLAHTQIAHNQHVARIGDDEAKMMADLRYSKHGPPTDVEVPQRGPDLDQDLKRALLAQIAKES</sequence>
<protein>
    <recommendedName>
        <fullName evidence="3">Ppx/GppA phosphatase domain-containing protein</fullName>
    </recommendedName>
</protein>
<dbReference type="EMBL" id="JAVRRF010000001">
    <property type="protein sequence ID" value="KAK5068599.1"/>
    <property type="molecule type" value="Genomic_DNA"/>
</dbReference>